<evidence type="ECO:0000256" key="5">
    <source>
        <dbReference type="ARBA" id="ARBA00023128"/>
    </source>
</evidence>
<evidence type="ECO:0000256" key="2">
    <source>
        <dbReference type="ARBA" id="ARBA00007769"/>
    </source>
</evidence>
<dbReference type="PANTHER" id="PTHR11835:SF42">
    <property type="entry name" value="ISOCITRATE DEHYDROGENASE [NAD] SUBUNIT BETA, MITOCHONDRIAL"/>
    <property type="match status" value="1"/>
</dbReference>
<dbReference type="EMBL" id="JH431292">
    <property type="status" value="NOT_ANNOTATED_CDS"/>
    <property type="molecule type" value="Genomic_DNA"/>
</dbReference>
<dbReference type="SMART" id="SM01329">
    <property type="entry name" value="Iso_dh"/>
    <property type="match status" value="1"/>
</dbReference>
<evidence type="ECO:0000256" key="1">
    <source>
        <dbReference type="ARBA" id="ARBA00004173"/>
    </source>
</evidence>
<feature type="domain" description="Isopropylmalate dehydrogenase-like" evidence="7">
    <location>
        <begin position="51"/>
        <end position="377"/>
    </location>
</feature>
<dbReference type="GO" id="GO:0016616">
    <property type="term" value="F:oxidoreductase activity, acting on the CH-OH group of donors, NAD or NADP as acceptor"/>
    <property type="evidence" value="ECO:0007669"/>
    <property type="project" value="InterPro"/>
</dbReference>
<dbReference type="PROSITE" id="PS00470">
    <property type="entry name" value="IDH_IMDH"/>
    <property type="match status" value="1"/>
</dbReference>
<dbReference type="GO" id="GO:0000287">
    <property type="term" value="F:magnesium ion binding"/>
    <property type="evidence" value="ECO:0007669"/>
    <property type="project" value="UniProtKB-UniRule"/>
</dbReference>
<dbReference type="InterPro" id="IPR024084">
    <property type="entry name" value="IsoPropMal-DH-like_dom"/>
</dbReference>
<evidence type="ECO:0000256" key="3">
    <source>
        <dbReference type="ARBA" id="ARBA00022532"/>
    </source>
</evidence>
<dbReference type="eggNOG" id="KOG0784">
    <property type="taxonomic scope" value="Eukaryota"/>
</dbReference>
<evidence type="ECO:0000313" key="8">
    <source>
        <dbReference type="EnsemblMetazoa" id="SMAR003181-PA"/>
    </source>
</evidence>
<dbReference type="Gene3D" id="3.40.718.10">
    <property type="entry name" value="Isopropylmalate Dehydrogenase"/>
    <property type="match status" value="1"/>
</dbReference>
<keyword evidence="9" id="KW-1185">Reference proteome</keyword>
<evidence type="ECO:0000256" key="6">
    <source>
        <dbReference type="RuleBase" id="RU361266"/>
    </source>
</evidence>
<dbReference type="GO" id="GO:0006099">
    <property type="term" value="P:tricarboxylic acid cycle"/>
    <property type="evidence" value="ECO:0007669"/>
    <property type="project" value="UniProtKB-UniRule"/>
</dbReference>
<proteinExistence type="inferred from homology"/>
<dbReference type="AlphaFoldDB" id="T1IQ71"/>
<dbReference type="OMA" id="TCAHKAN"/>
<dbReference type="Proteomes" id="UP000014500">
    <property type="component" value="Unassembled WGS sequence"/>
</dbReference>
<evidence type="ECO:0000259" key="7">
    <source>
        <dbReference type="SMART" id="SM01329"/>
    </source>
</evidence>
<dbReference type="STRING" id="126957.T1IQ71"/>
<keyword evidence="3 6" id="KW-0816">Tricarboxylic acid cycle</keyword>
<dbReference type="PhylomeDB" id="T1IQ71"/>
<dbReference type="GO" id="GO:0006102">
    <property type="term" value="P:isocitrate metabolic process"/>
    <property type="evidence" value="ECO:0007669"/>
    <property type="project" value="TreeGrafter"/>
</dbReference>
<evidence type="ECO:0000256" key="4">
    <source>
        <dbReference type="ARBA" id="ARBA00022946"/>
    </source>
</evidence>
<dbReference type="InterPro" id="IPR004434">
    <property type="entry name" value="Isocitrate_DH_NAD"/>
</dbReference>
<dbReference type="GO" id="GO:0051287">
    <property type="term" value="F:NAD binding"/>
    <property type="evidence" value="ECO:0007669"/>
    <property type="project" value="UniProtKB-UniRule"/>
</dbReference>
<name>T1IQ71_STRMM</name>
<dbReference type="HOGENOM" id="CLU_031953_0_1_1"/>
<comment type="subcellular location">
    <subcellularLocation>
        <location evidence="1 6">Mitochondrion</location>
    </subcellularLocation>
</comment>
<accession>T1IQ71</accession>
<reference evidence="8" key="2">
    <citation type="submission" date="2015-02" db="UniProtKB">
        <authorList>
            <consortium name="EnsemblMetazoa"/>
        </authorList>
    </citation>
    <scope>IDENTIFICATION</scope>
</reference>
<organism evidence="8 9">
    <name type="scientific">Strigamia maritima</name>
    <name type="common">European centipede</name>
    <name type="synonym">Geophilus maritimus</name>
    <dbReference type="NCBI Taxonomy" id="126957"/>
    <lineage>
        <taxon>Eukaryota</taxon>
        <taxon>Metazoa</taxon>
        <taxon>Ecdysozoa</taxon>
        <taxon>Arthropoda</taxon>
        <taxon>Myriapoda</taxon>
        <taxon>Chilopoda</taxon>
        <taxon>Pleurostigmophora</taxon>
        <taxon>Geophilomorpha</taxon>
        <taxon>Linotaeniidae</taxon>
        <taxon>Strigamia</taxon>
    </lineage>
</organism>
<dbReference type="InterPro" id="IPR019818">
    <property type="entry name" value="IsoCit/isopropylmalate_DH_CS"/>
</dbReference>
<dbReference type="NCBIfam" id="TIGR00175">
    <property type="entry name" value="mito_nad_idh"/>
    <property type="match status" value="1"/>
</dbReference>
<keyword evidence="5 6" id="KW-0496">Mitochondrion</keyword>
<sequence>MASFLGGLARTGKNALRHKSALAQFKHLHTASVDGVKAVQAPVAKPEGRTRCTLIPGDGVGPELVAAVQEVFQSLNVPVDFDYFFLSEVQPYLSAPVDDVVKSVAQNGICLKGVLSTPTHGQYGELQSVNMKLRRELDLFANVVHIQSMPGLKTRHTNLDFIIIREQIEGEYSAIEHESVPGVVECMKIVTHYNSRRIAKFAFDYATKLGRKRVTAVHKANIMKLTDGLFLRTVSDIAKLYPKIEFNNMIIDNCTMQLVSNPHQFDVMVLPNLYGNIVDNLASGIIGGAGIVAGESYSQDYVVFEPGARHTYSEAVGKDIANPTAMLLCASNMLRHVNLPYYSKVIQEAVKKVLKSGKIRTKDIGGYASCTDFTRAVIASL</sequence>
<dbReference type="GO" id="GO:0005739">
    <property type="term" value="C:mitochondrion"/>
    <property type="evidence" value="ECO:0007669"/>
    <property type="project" value="UniProtKB-SubCell"/>
</dbReference>
<dbReference type="SUPFAM" id="SSF53659">
    <property type="entry name" value="Isocitrate/Isopropylmalate dehydrogenase-like"/>
    <property type="match status" value="1"/>
</dbReference>
<keyword evidence="4 6" id="KW-0809">Transit peptide</keyword>
<dbReference type="EnsemblMetazoa" id="SMAR003181-RA">
    <property type="protein sequence ID" value="SMAR003181-PA"/>
    <property type="gene ID" value="SMAR003181"/>
</dbReference>
<dbReference type="FunFam" id="3.40.718.10:FF:000001">
    <property type="entry name" value="Isocitrate dehydrogenase [NAD] subunit, mitochondrial"/>
    <property type="match status" value="1"/>
</dbReference>
<protein>
    <recommendedName>
        <fullName evidence="6">Isocitrate dehydrogenase [NAD] subunit, mitochondrial</fullName>
    </recommendedName>
</protein>
<evidence type="ECO:0000313" key="9">
    <source>
        <dbReference type="Proteomes" id="UP000014500"/>
    </source>
</evidence>
<comment type="similarity">
    <text evidence="2 6">Belongs to the isocitrate and isopropylmalate dehydrogenases family.</text>
</comment>
<dbReference type="Pfam" id="PF00180">
    <property type="entry name" value="Iso_dh"/>
    <property type="match status" value="1"/>
</dbReference>
<reference evidence="9" key="1">
    <citation type="submission" date="2011-05" db="EMBL/GenBank/DDBJ databases">
        <authorList>
            <person name="Richards S.R."/>
            <person name="Qu J."/>
            <person name="Jiang H."/>
            <person name="Jhangiani S.N."/>
            <person name="Agravi P."/>
            <person name="Goodspeed R."/>
            <person name="Gross S."/>
            <person name="Mandapat C."/>
            <person name="Jackson L."/>
            <person name="Mathew T."/>
            <person name="Pu L."/>
            <person name="Thornton R."/>
            <person name="Saada N."/>
            <person name="Wilczek-Boney K.B."/>
            <person name="Lee S."/>
            <person name="Kovar C."/>
            <person name="Wu Y."/>
            <person name="Scherer S.E."/>
            <person name="Worley K.C."/>
            <person name="Muzny D.M."/>
            <person name="Gibbs R."/>
        </authorList>
    </citation>
    <scope>NUCLEOTIDE SEQUENCE</scope>
    <source>
        <strain evidence="9">Brora</strain>
    </source>
</reference>
<dbReference type="PANTHER" id="PTHR11835">
    <property type="entry name" value="DECARBOXYLATING DEHYDROGENASES-ISOCITRATE, ISOPROPYLMALATE, TARTRATE"/>
    <property type="match status" value="1"/>
</dbReference>